<dbReference type="PANTHER" id="PTHR43464:SF89">
    <property type="entry name" value="METHYLTRANSFERASE"/>
    <property type="match status" value="1"/>
</dbReference>
<reference evidence="1 2" key="1">
    <citation type="submission" date="2019-05" db="EMBL/GenBank/DDBJ databases">
        <title>Sulfitobacter sabulilitoris sp. nov., isolated from a marine sand.</title>
        <authorList>
            <person name="Yoon J.-H."/>
        </authorList>
    </citation>
    <scope>NUCLEOTIDE SEQUENCE [LARGE SCALE GENOMIC DNA]</scope>
    <source>
        <strain evidence="1 2">HSMS-29</strain>
    </source>
</reference>
<dbReference type="SUPFAM" id="SSF53335">
    <property type="entry name" value="S-adenosyl-L-methionine-dependent methyltransferases"/>
    <property type="match status" value="1"/>
</dbReference>
<protein>
    <submittedName>
        <fullName evidence="1">Methyltransferase domain-containing protein</fullName>
    </submittedName>
</protein>
<keyword evidence="2" id="KW-1185">Reference proteome</keyword>
<dbReference type="RefSeq" id="WP_138660662.1">
    <property type="nucleotide sequence ID" value="NZ_VANS01000001.1"/>
</dbReference>
<dbReference type="OrthoDB" id="9807911at2"/>
<dbReference type="PANTHER" id="PTHR43464">
    <property type="entry name" value="METHYLTRANSFERASE"/>
    <property type="match status" value="1"/>
</dbReference>
<dbReference type="GO" id="GO:0032259">
    <property type="term" value="P:methylation"/>
    <property type="evidence" value="ECO:0007669"/>
    <property type="project" value="UniProtKB-KW"/>
</dbReference>
<organism evidence="1 2">
    <name type="scientific">Sulfitobacter sabulilitoris</name>
    <dbReference type="NCBI Taxonomy" id="2562655"/>
    <lineage>
        <taxon>Bacteria</taxon>
        <taxon>Pseudomonadati</taxon>
        <taxon>Pseudomonadota</taxon>
        <taxon>Alphaproteobacteria</taxon>
        <taxon>Rhodobacterales</taxon>
        <taxon>Roseobacteraceae</taxon>
        <taxon>Sulfitobacter</taxon>
    </lineage>
</organism>
<evidence type="ECO:0000313" key="1">
    <source>
        <dbReference type="EMBL" id="TMM54490.1"/>
    </source>
</evidence>
<proteinExistence type="predicted"/>
<accession>A0A5S3PLN9</accession>
<dbReference type="Gene3D" id="3.40.50.150">
    <property type="entry name" value="Vaccinia Virus protein VP39"/>
    <property type="match status" value="1"/>
</dbReference>
<dbReference type="AlphaFoldDB" id="A0A5S3PLN9"/>
<dbReference type="Proteomes" id="UP000309550">
    <property type="component" value="Unassembled WGS sequence"/>
</dbReference>
<dbReference type="Pfam" id="PF13489">
    <property type="entry name" value="Methyltransf_23"/>
    <property type="match status" value="1"/>
</dbReference>
<name>A0A5S3PLN9_9RHOB</name>
<sequence length="204" mass="21754">MGDGFLNKAYRTRDPEAIRTLYDEWADTYEAEIAANGYVTPDRCAKALAKYAKDQAAPVLDFGCGTGLSGLALALAGFKVIDGVDLSPEMIDQAREKNVYRDLATIAPGGKLRHQPGRYGAITAIGVIGAGAAPATVFDMLMQGLGRGGLLVCSLNDHAIADRVNEARINEWTDCGAARLLFREHGDHLPGIDLGACVYVIEKA</sequence>
<keyword evidence="1" id="KW-0489">Methyltransferase</keyword>
<dbReference type="GO" id="GO:0010420">
    <property type="term" value="F:polyprenyldihydroxybenzoate methyltransferase activity"/>
    <property type="evidence" value="ECO:0007669"/>
    <property type="project" value="TreeGrafter"/>
</dbReference>
<comment type="caution">
    <text evidence="1">The sequence shown here is derived from an EMBL/GenBank/DDBJ whole genome shotgun (WGS) entry which is preliminary data.</text>
</comment>
<keyword evidence="1" id="KW-0808">Transferase</keyword>
<dbReference type="CDD" id="cd02440">
    <property type="entry name" value="AdoMet_MTases"/>
    <property type="match status" value="1"/>
</dbReference>
<dbReference type="InterPro" id="IPR029063">
    <property type="entry name" value="SAM-dependent_MTases_sf"/>
</dbReference>
<dbReference type="EMBL" id="VANS01000001">
    <property type="protein sequence ID" value="TMM54490.1"/>
    <property type="molecule type" value="Genomic_DNA"/>
</dbReference>
<gene>
    <name evidence="1" type="ORF">FDT80_02535</name>
</gene>
<evidence type="ECO:0000313" key="2">
    <source>
        <dbReference type="Proteomes" id="UP000309550"/>
    </source>
</evidence>